<gene>
    <name evidence="10" type="primary">smo</name>
    <name evidence="10" type="ORF">Anas_08719</name>
</gene>
<dbReference type="InterPro" id="IPR015526">
    <property type="entry name" value="Frizzled/SFRP"/>
</dbReference>
<sequence>MYLEEERCWSRKRDRKRKALKKTPRKREGTVSRDLHFNTTGQCSAPLISTSNENLWVDGIRGCAVQCADPMLTEEEHKMLQNFIAWFGGICLACSAVTVLTYMIDWKCARKYPALIIFYINFCFLVASIGFMVQFNSTAKEKITCNSDGTLLHPKPSSGEDWSCIVLFVCVYYFIIAAGMWFIILGYSLHRSFKSLAGGQCQENLERKAKNFHRISWSIPFIFTCFIIAFGEVKADSAVGICFLSPTVEVRVLALLIPISIIVCIGSVFLIKGLISLVKMKLECSNIISDNANKKIKRTIFRLGVFILAIVIFLIITIACHIYVFMNGKDWNKSLRNFILCSSKITSDSSECVMGNRPGVNFYILHLVALFGSGIAMSSWCWTLNSVKAWRRFLRRVANVGGDEPVRLTKHKV</sequence>
<dbReference type="PANTHER" id="PTHR11309:SF35">
    <property type="entry name" value="PROTEIN SMOOTHENED"/>
    <property type="match status" value="1"/>
</dbReference>
<dbReference type="GO" id="GO:0005929">
    <property type="term" value="C:cilium"/>
    <property type="evidence" value="ECO:0007669"/>
    <property type="project" value="TreeGrafter"/>
</dbReference>
<name>A0A5N5SVH2_9CRUS</name>
<dbReference type="GO" id="GO:0007389">
    <property type="term" value="P:pattern specification process"/>
    <property type="evidence" value="ECO:0007669"/>
    <property type="project" value="TreeGrafter"/>
</dbReference>
<feature type="transmembrane region" description="Helical" evidence="8">
    <location>
        <begin position="165"/>
        <end position="190"/>
    </location>
</feature>
<feature type="transmembrane region" description="Helical" evidence="8">
    <location>
        <begin position="83"/>
        <end position="104"/>
    </location>
</feature>
<evidence type="ECO:0000256" key="8">
    <source>
        <dbReference type="SAM" id="Phobius"/>
    </source>
</evidence>
<dbReference type="PRINTS" id="PR00489">
    <property type="entry name" value="FRIZZLED"/>
</dbReference>
<evidence type="ECO:0000313" key="10">
    <source>
        <dbReference type="EMBL" id="KAB7498022.1"/>
    </source>
</evidence>
<reference evidence="10 11" key="1">
    <citation type="journal article" date="2019" name="PLoS Biol.">
        <title>Sex chromosomes control vertical transmission of feminizing Wolbachia symbionts in an isopod.</title>
        <authorList>
            <person name="Becking T."/>
            <person name="Chebbi M.A."/>
            <person name="Giraud I."/>
            <person name="Moumen B."/>
            <person name="Laverre T."/>
            <person name="Caubet Y."/>
            <person name="Peccoud J."/>
            <person name="Gilbert C."/>
            <person name="Cordaux R."/>
        </authorList>
    </citation>
    <scope>NUCLEOTIDE SEQUENCE [LARGE SCALE GENOMIC DNA]</scope>
    <source>
        <strain evidence="10">ANa2</strain>
        <tissue evidence="10">Whole body excluding digestive tract and cuticle</tissue>
    </source>
</reference>
<evidence type="ECO:0000259" key="9">
    <source>
        <dbReference type="PROSITE" id="PS50261"/>
    </source>
</evidence>
<evidence type="ECO:0000256" key="6">
    <source>
        <dbReference type="ARBA" id="ARBA00023136"/>
    </source>
</evidence>
<accession>A0A5N5SVH2</accession>
<dbReference type="GO" id="GO:0004888">
    <property type="term" value="F:transmembrane signaling receptor activity"/>
    <property type="evidence" value="ECO:0007669"/>
    <property type="project" value="InterPro"/>
</dbReference>
<dbReference type="Gene3D" id="1.20.1070.10">
    <property type="entry name" value="Rhodopsin 7-helix transmembrane proteins"/>
    <property type="match status" value="1"/>
</dbReference>
<keyword evidence="6 8" id="KW-0472">Membrane</keyword>
<evidence type="ECO:0000256" key="2">
    <source>
        <dbReference type="ARBA" id="ARBA00008077"/>
    </source>
</evidence>
<feature type="transmembrane region" description="Helical" evidence="8">
    <location>
        <begin position="363"/>
        <end position="385"/>
    </location>
</feature>
<feature type="domain" description="G-protein coupled receptors family 2 profile 2" evidence="9">
    <location>
        <begin position="80"/>
        <end position="348"/>
    </location>
</feature>
<dbReference type="InterPro" id="IPR017981">
    <property type="entry name" value="GPCR_2-like_7TM"/>
</dbReference>
<dbReference type="GO" id="GO:0071679">
    <property type="term" value="P:commissural neuron axon guidance"/>
    <property type="evidence" value="ECO:0007669"/>
    <property type="project" value="TreeGrafter"/>
</dbReference>
<comment type="caution">
    <text evidence="10">The sequence shown here is derived from an EMBL/GenBank/DDBJ whole genome shotgun (WGS) entry which is preliminary data.</text>
</comment>
<keyword evidence="3" id="KW-0217">Developmental protein</keyword>
<proteinExistence type="inferred from homology"/>
<feature type="transmembrane region" description="Helical" evidence="8">
    <location>
        <begin position="211"/>
        <end position="230"/>
    </location>
</feature>
<protein>
    <submittedName>
        <fullName evidence="10">Protein smoothened</fullName>
    </submittedName>
</protein>
<dbReference type="PROSITE" id="PS50261">
    <property type="entry name" value="G_PROTEIN_RECEP_F2_4"/>
    <property type="match status" value="1"/>
</dbReference>
<dbReference type="AlphaFoldDB" id="A0A5N5SVH2"/>
<keyword evidence="5 8" id="KW-1133">Transmembrane helix</keyword>
<dbReference type="PANTHER" id="PTHR11309">
    <property type="entry name" value="FRIZZLED"/>
    <property type="match status" value="1"/>
</dbReference>
<dbReference type="Pfam" id="PF01534">
    <property type="entry name" value="Frizzled"/>
    <property type="match status" value="1"/>
</dbReference>
<comment type="similarity">
    <text evidence="2">Belongs to the G-protein coupled receptor Fz/Smo family.</text>
</comment>
<evidence type="ECO:0000256" key="3">
    <source>
        <dbReference type="ARBA" id="ARBA00022473"/>
    </source>
</evidence>
<dbReference type="GO" id="GO:0005113">
    <property type="term" value="F:patched binding"/>
    <property type="evidence" value="ECO:0007669"/>
    <property type="project" value="TreeGrafter"/>
</dbReference>
<evidence type="ECO:0000256" key="1">
    <source>
        <dbReference type="ARBA" id="ARBA00004141"/>
    </source>
</evidence>
<dbReference type="Proteomes" id="UP000326759">
    <property type="component" value="Unassembled WGS sequence"/>
</dbReference>
<dbReference type="OrthoDB" id="10064659at2759"/>
<dbReference type="InterPro" id="IPR000539">
    <property type="entry name" value="Frizzled/Smoothened_7TM"/>
</dbReference>
<dbReference type="EMBL" id="SEYY01019672">
    <property type="protein sequence ID" value="KAB7498022.1"/>
    <property type="molecule type" value="Genomic_DNA"/>
</dbReference>
<feature type="transmembrane region" description="Helical" evidence="8">
    <location>
        <begin position="116"/>
        <end position="135"/>
    </location>
</feature>
<evidence type="ECO:0000256" key="4">
    <source>
        <dbReference type="ARBA" id="ARBA00022692"/>
    </source>
</evidence>
<comment type="subcellular location">
    <subcellularLocation>
        <location evidence="1">Membrane</location>
        <topology evidence="1">Multi-pass membrane protein</topology>
    </subcellularLocation>
</comment>
<feature type="transmembrane region" description="Helical" evidence="8">
    <location>
        <begin position="250"/>
        <end position="271"/>
    </location>
</feature>
<dbReference type="GO" id="GO:0007417">
    <property type="term" value="P:central nervous system development"/>
    <property type="evidence" value="ECO:0007669"/>
    <property type="project" value="TreeGrafter"/>
</dbReference>
<dbReference type="GO" id="GO:0005886">
    <property type="term" value="C:plasma membrane"/>
    <property type="evidence" value="ECO:0007669"/>
    <property type="project" value="TreeGrafter"/>
</dbReference>
<dbReference type="SMART" id="SM01330">
    <property type="entry name" value="Frizzled"/>
    <property type="match status" value="1"/>
</dbReference>
<keyword evidence="4 8" id="KW-0812">Transmembrane</keyword>
<keyword evidence="11" id="KW-1185">Reference proteome</keyword>
<evidence type="ECO:0000256" key="7">
    <source>
        <dbReference type="ARBA" id="ARBA00023170"/>
    </source>
</evidence>
<feature type="transmembrane region" description="Helical" evidence="8">
    <location>
        <begin position="303"/>
        <end position="326"/>
    </location>
</feature>
<dbReference type="GO" id="GO:0030425">
    <property type="term" value="C:dendrite"/>
    <property type="evidence" value="ECO:0007669"/>
    <property type="project" value="TreeGrafter"/>
</dbReference>
<evidence type="ECO:0000256" key="5">
    <source>
        <dbReference type="ARBA" id="ARBA00022989"/>
    </source>
</evidence>
<dbReference type="GO" id="GO:0007224">
    <property type="term" value="P:smoothened signaling pathway"/>
    <property type="evidence" value="ECO:0007669"/>
    <property type="project" value="TreeGrafter"/>
</dbReference>
<keyword evidence="7" id="KW-0675">Receptor</keyword>
<organism evidence="10 11">
    <name type="scientific">Armadillidium nasatum</name>
    <dbReference type="NCBI Taxonomy" id="96803"/>
    <lineage>
        <taxon>Eukaryota</taxon>
        <taxon>Metazoa</taxon>
        <taxon>Ecdysozoa</taxon>
        <taxon>Arthropoda</taxon>
        <taxon>Crustacea</taxon>
        <taxon>Multicrustacea</taxon>
        <taxon>Malacostraca</taxon>
        <taxon>Eumalacostraca</taxon>
        <taxon>Peracarida</taxon>
        <taxon>Isopoda</taxon>
        <taxon>Oniscidea</taxon>
        <taxon>Crinocheta</taxon>
        <taxon>Armadillidiidae</taxon>
        <taxon>Armadillidium</taxon>
    </lineage>
</organism>
<evidence type="ECO:0000313" key="11">
    <source>
        <dbReference type="Proteomes" id="UP000326759"/>
    </source>
</evidence>